<evidence type="ECO:0000313" key="6">
    <source>
        <dbReference type="EMBL" id="MYG39144.1"/>
    </source>
</evidence>
<name>A0A6B1FD00_9SYNE</name>
<comment type="caution">
    <text evidence="6">The sequence shown here is derived from an EMBL/GenBank/DDBJ whole genome shotgun (WGS) entry which is preliminary data.</text>
</comment>
<dbReference type="SUPFAM" id="SSF53335">
    <property type="entry name" value="S-adenosyl-L-methionine-dependent methyltransferases"/>
    <property type="match status" value="1"/>
</dbReference>
<dbReference type="EMBL" id="VYDO01000292">
    <property type="protein sequence ID" value="MYG39144.1"/>
    <property type="molecule type" value="Genomic_DNA"/>
</dbReference>
<evidence type="ECO:0000256" key="2">
    <source>
        <dbReference type="ARBA" id="ARBA00022679"/>
    </source>
</evidence>
<dbReference type="InterPro" id="IPR013216">
    <property type="entry name" value="Methyltransf_11"/>
</dbReference>
<dbReference type="Pfam" id="PF08241">
    <property type="entry name" value="Methyltransf_11"/>
    <property type="match status" value="1"/>
</dbReference>
<organism evidence="6">
    <name type="scientific">Synechococcus sp. SB0676_bin_10</name>
    <dbReference type="NCBI Taxonomy" id="2604869"/>
    <lineage>
        <taxon>Bacteria</taxon>
        <taxon>Bacillati</taxon>
        <taxon>Cyanobacteriota</taxon>
        <taxon>Cyanophyceae</taxon>
        <taxon>Synechococcales</taxon>
        <taxon>Synechococcaceae</taxon>
        <taxon>Synechococcus</taxon>
    </lineage>
</organism>
<gene>
    <name evidence="6" type="ORF">F4162_09395</name>
</gene>
<sequence length="324" mass="35960">MPWLLLLVSGVLVLVLYAYLAGKRPYRSPHSVAANYDHWTRDGLLERLWGDHIHLGYYGDPPQPQDFRASKARLVHEMVQWSGLYRLPPGSRVLDVGCGIGGSARILARDYGFDVLGISISSQQIARARALTPAHLPCRFAVMDALAMPMADGCFDAVWTVEAAPHIANKQCFANELLRLLKPGGRLVMADWNQRDPRRQPPSRLEQMVLNILLTQWGHAAFASMEAVQEHLQASPSGCINLHSADWSRATLPAWPEAIREGFRRPWAVLSLGPAAVVQGLREVPTILLMAWAWRRGLLRFGVFCAERAGSGGDGRSIAHRPSR</sequence>
<keyword evidence="1 4" id="KW-0489">Methyltransferase</keyword>
<feature type="region of interest" description="SAM motif III" evidence="4">
    <location>
        <begin position="180"/>
        <end position="189"/>
    </location>
</feature>
<accession>A0A6B1FD00</accession>
<evidence type="ECO:0000256" key="3">
    <source>
        <dbReference type="ARBA" id="ARBA00022691"/>
    </source>
</evidence>
<dbReference type="PROSITE" id="PS51581">
    <property type="entry name" value="SAM_GTMT"/>
    <property type="match status" value="1"/>
</dbReference>
<feature type="region of interest" description="SAM motif II" evidence="4">
    <location>
        <begin position="153"/>
        <end position="161"/>
    </location>
</feature>
<feature type="region of interest" description="SAM motif I" evidence="4">
    <location>
        <begin position="93"/>
        <end position="102"/>
    </location>
</feature>
<evidence type="ECO:0000256" key="4">
    <source>
        <dbReference type="PROSITE-ProRule" id="PRU00914"/>
    </source>
</evidence>
<keyword evidence="2 4" id="KW-0808">Transferase</keyword>
<dbReference type="InterPro" id="IPR029063">
    <property type="entry name" value="SAM-dependent_MTases_sf"/>
</dbReference>
<dbReference type="PANTHER" id="PTHR44068">
    <property type="entry name" value="ZGC:194242"/>
    <property type="match status" value="1"/>
</dbReference>
<evidence type="ECO:0000259" key="5">
    <source>
        <dbReference type="Pfam" id="PF08241"/>
    </source>
</evidence>
<proteinExistence type="inferred from homology"/>
<dbReference type="CDD" id="cd02440">
    <property type="entry name" value="AdoMet_MTases"/>
    <property type="match status" value="1"/>
</dbReference>
<protein>
    <submittedName>
        <fullName evidence="6">Methyltransferase domain-containing protein</fullName>
    </submittedName>
</protein>
<dbReference type="Gene3D" id="3.40.50.150">
    <property type="entry name" value="Vaccinia Virus protein VP39"/>
    <property type="match status" value="1"/>
</dbReference>
<dbReference type="InterPro" id="IPR025774">
    <property type="entry name" value="PiNMT-like"/>
</dbReference>
<comment type="similarity">
    <text evidence="4">Belongs to the class I-like SAM-binding methyltransferase superfamily. gTMT family.</text>
</comment>
<dbReference type="InterPro" id="IPR050447">
    <property type="entry name" value="Erg6_SMT_methyltransf"/>
</dbReference>
<reference evidence="6" key="1">
    <citation type="submission" date="2019-09" db="EMBL/GenBank/DDBJ databases">
        <title>Characterisation of the sponge microbiome using genome-centric metagenomics.</title>
        <authorList>
            <person name="Engelberts J.P."/>
            <person name="Robbins S.J."/>
            <person name="De Goeij J.M."/>
            <person name="Aranda M."/>
            <person name="Bell S.C."/>
            <person name="Webster N.S."/>
        </authorList>
    </citation>
    <scope>NUCLEOTIDE SEQUENCE</scope>
    <source>
        <strain evidence="6">SB0676_bin_10</strain>
    </source>
</reference>
<evidence type="ECO:0000256" key="1">
    <source>
        <dbReference type="ARBA" id="ARBA00022603"/>
    </source>
</evidence>
<dbReference type="AlphaFoldDB" id="A0A6B1FD00"/>
<dbReference type="PANTHER" id="PTHR44068:SF11">
    <property type="entry name" value="GERANYL DIPHOSPHATE 2-C-METHYLTRANSFERASE"/>
    <property type="match status" value="1"/>
</dbReference>
<dbReference type="GO" id="GO:0008757">
    <property type="term" value="F:S-adenosylmethionine-dependent methyltransferase activity"/>
    <property type="evidence" value="ECO:0007669"/>
    <property type="project" value="InterPro"/>
</dbReference>
<keyword evidence="3 4" id="KW-0949">S-adenosyl-L-methionine</keyword>
<dbReference type="GO" id="GO:0032259">
    <property type="term" value="P:methylation"/>
    <property type="evidence" value="ECO:0007669"/>
    <property type="project" value="UniProtKB-UniRule"/>
</dbReference>
<feature type="domain" description="Methyltransferase type 11" evidence="5">
    <location>
        <begin position="94"/>
        <end position="189"/>
    </location>
</feature>